<name>A0A1Y2M577_EPING</name>
<dbReference type="Proteomes" id="UP000193240">
    <property type="component" value="Unassembled WGS sequence"/>
</dbReference>
<protein>
    <recommendedName>
        <fullName evidence="1">DUF7962 domain-containing protein</fullName>
    </recommendedName>
</protein>
<dbReference type="InParanoid" id="A0A1Y2M577"/>
<gene>
    <name evidence="2" type="ORF">B5807_04264</name>
</gene>
<organism evidence="2 3">
    <name type="scientific">Epicoccum nigrum</name>
    <name type="common">Soil fungus</name>
    <name type="synonym">Epicoccum purpurascens</name>
    <dbReference type="NCBI Taxonomy" id="105696"/>
    <lineage>
        <taxon>Eukaryota</taxon>
        <taxon>Fungi</taxon>
        <taxon>Dikarya</taxon>
        <taxon>Ascomycota</taxon>
        <taxon>Pezizomycotina</taxon>
        <taxon>Dothideomycetes</taxon>
        <taxon>Pleosporomycetidae</taxon>
        <taxon>Pleosporales</taxon>
        <taxon>Pleosporineae</taxon>
        <taxon>Didymellaceae</taxon>
        <taxon>Epicoccum</taxon>
    </lineage>
</organism>
<proteinExistence type="predicted"/>
<accession>A0A1Y2M577</accession>
<evidence type="ECO:0000313" key="2">
    <source>
        <dbReference type="EMBL" id="OSS51211.1"/>
    </source>
</evidence>
<dbReference type="AlphaFoldDB" id="A0A1Y2M577"/>
<evidence type="ECO:0000259" key="1">
    <source>
        <dbReference type="Pfam" id="PF25907"/>
    </source>
</evidence>
<dbReference type="EMBL" id="KZ107841">
    <property type="protein sequence ID" value="OSS51211.1"/>
    <property type="molecule type" value="Genomic_DNA"/>
</dbReference>
<dbReference type="Pfam" id="PF25907">
    <property type="entry name" value="DUF7962"/>
    <property type="match status" value="1"/>
</dbReference>
<keyword evidence="3" id="KW-1185">Reference proteome</keyword>
<evidence type="ECO:0000313" key="3">
    <source>
        <dbReference type="Proteomes" id="UP000193240"/>
    </source>
</evidence>
<dbReference type="Gene3D" id="3.40.30.110">
    <property type="match status" value="2"/>
</dbReference>
<sequence>MMPRPLLLETLGVSYRKIPILTIGREVYCDTSLIIEALEYYFPSPAYGTVYPQSSPWDYRPLARGFASFWTDKPLFRTTTGLIPHTVWESQFGVDRAQLIGHKLNTEKLKAKVPQNLAALDLHLSMLEPGFSNKFAKWMFPTEIPSLADVSLYYQIRWGVDIASGKGIYNLTGGGTSNTDTNVTVIVWNERRYPGLWRWLSRFEAYVASLPDLEVVVPKDDTTWKKELSEASLWDDDRMLVPTMTDIHGITDRQRGVVPGAMASVTPDDTGRGDPTVGILVKIGVEEVVIKPVTKGEIDVRVHFPRLGFVVKAEDSQRAKL</sequence>
<dbReference type="STRING" id="105696.A0A1Y2M577"/>
<feature type="domain" description="DUF7962" evidence="1">
    <location>
        <begin position="89"/>
        <end position="161"/>
    </location>
</feature>
<reference evidence="2 3" key="1">
    <citation type="journal article" date="2017" name="Genome Announc.">
        <title>Genome sequence of the saprophytic ascomycete Epicoccum nigrum ICMP 19927 strain isolated from New Zealand.</title>
        <authorList>
            <person name="Fokin M."/>
            <person name="Fleetwood D."/>
            <person name="Weir B.S."/>
            <person name="Villas-Boas S.G."/>
        </authorList>
    </citation>
    <scope>NUCLEOTIDE SEQUENCE [LARGE SCALE GENOMIC DNA]</scope>
    <source>
        <strain evidence="2 3">ICMP 19927</strain>
    </source>
</reference>
<dbReference type="InterPro" id="IPR058268">
    <property type="entry name" value="DUF7962"/>
</dbReference>
<dbReference type="OMA" id="IGNDVYC"/>